<dbReference type="Gene3D" id="3.40.720.10">
    <property type="entry name" value="Alkaline Phosphatase, subunit A"/>
    <property type="match status" value="2"/>
</dbReference>
<dbReference type="SUPFAM" id="SSF53649">
    <property type="entry name" value="Alkaline phosphatase-like"/>
    <property type="match status" value="1"/>
</dbReference>
<dbReference type="Proteomes" id="UP000035352">
    <property type="component" value="Chromosome"/>
</dbReference>
<gene>
    <name evidence="1" type="ORF">AAW51_3209</name>
</gene>
<dbReference type="AlphaFoldDB" id="A0A0G3BTP5"/>
<protein>
    <submittedName>
        <fullName evidence="1">Uncharacterized protein</fullName>
    </submittedName>
</protein>
<dbReference type="OrthoDB" id="244470at2"/>
<sequence length="477" mass="53685">MSDKRKVLLLEFNEINWNVIDRLVATRGEQFLPNLMRLRREGAWGVQSAVERPPLLDPWITWVTLHTGVSQAVHGASVLEQKGETIRAKRTWHYVSEAGRKVGVFGSISAYPPEPVRGFMVPGPFAPGDETHPPRLQPVQAINRRYTQVHNKTTRAPGMFENVRTGAQLFGLGLKPATCARIATQLARERLTPHLRWQRVSLQPRLNFDFFASLYQRERPDFATWHSNHAAHYMHHYWRAWDDSAFPVKSPPDEKRKYGEAVPYGYRLCDELLGRAMRLIDRDTVLVVASSMGQQPYISDKYREGKVVVRVKDIEALLKLLGRDGVTEVVPTMVPQWNVHVPDAGRRAQLKQRIEAARRTVRGVTEPAFAVEETEDCLTLTPLGLTQLEQGVRYHFPERAQGAAESHTLESLFAADTPTVKQGMHHIDGVLGFWGPSIKPTSLQPCTNLDVAPTMLSLMGLPVPSVMEGRVIAGLAQ</sequence>
<proteinExistence type="predicted"/>
<evidence type="ECO:0000313" key="1">
    <source>
        <dbReference type="EMBL" id="AKJ29900.1"/>
    </source>
</evidence>
<keyword evidence="2" id="KW-1185">Reference proteome</keyword>
<dbReference type="EMBL" id="CP011371">
    <property type="protein sequence ID" value="AKJ29900.1"/>
    <property type="molecule type" value="Genomic_DNA"/>
</dbReference>
<reference evidence="1 2" key="1">
    <citation type="submission" date="2015-05" db="EMBL/GenBank/DDBJ databases">
        <authorList>
            <person name="Tang B."/>
            <person name="Yu Y."/>
        </authorList>
    </citation>
    <scope>NUCLEOTIDE SEQUENCE [LARGE SCALE GENOMIC DNA]</scope>
    <source>
        <strain evidence="1 2">DSM 7029</strain>
    </source>
</reference>
<dbReference type="KEGG" id="pbh:AAW51_3209"/>
<accession>A0A0G3BTP5</accession>
<evidence type="ECO:0000313" key="2">
    <source>
        <dbReference type="Proteomes" id="UP000035352"/>
    </source>
</evidence>
<dbReference type="RefSeq" id="WP_047195399.1">
    <property type="nucleotide sequence ID" value="NZ_CP011371.1"/>
</dbReference>
<dbReference type="InterPro" id="IPR017850">
    <property type="entry name" value="Alkaline_phosphatase_core_sf"/>
</dbReference>
<name>A0A0G3BTP5_9BURK</name>
<organism evidence="1 2">
    <name type="scientific">Caldimonas brevitalea</name>
    <dbReference type="NCBI Taxonomy" id="413882"/>
    <lineage>
        <taxon>Bacteria</taxon>
        <taxon>Pseudomonadati</taxon>
        <taxon>Pseudomonadota</taxon>
        <taxon>Betaproteobacteria</taxon>
        <taxon>Burkholderiales</taxon>
        <taxon>Sphaerotilaceae</taxon>
        <taxon>Caldimonas</taxon>
    </lineage>
</organism>